<comment type="caution">
    <text evidence="9">The sequence shown here is derived from an EMBL/GenBank/DDBJ whole genome shotgun (WGS) entry which is preliminary data.</text>
</comment>
<evidence type="ECO:0000256" key="3">
    <source>
        <dbReference type="ARBA" id="ARBA00022643"/>
    </source>
</evidence>
<organism evidence="9 10">
    <name type="scientific">Peribacillus glennii</name>
    <dbReference type="NCBI Taxonomy" id="2303991"/>
    <lineage>
        <taxon>Bacteria</taxon>
        <taxon>Bacillati</taxon>
        <taxon>Bacillota</taxon>
        <taxon>Bacilli</taxon>
        <taxon>Bacillales</taxon>
        <taxon>Bacillaceae</taxon>
        <taxon>Peribacillus</taxon>
    </lineage>
</organism>
<feature type="domain" description="Riboflavin kinase" evidence="8">
    <location>
        <begin position="1"/>
        <end position="121"/>
    </location>
</feature>
<evidence type="ECO:0000256" key="2">
    <source>
        <dbReference type="ARBA" id="ARBA00022630"/>
    </source>
</evidence>
<dbReference type="GO" id="GO:0008531">
    <property type="term" value="F:riboflavin kinase activity"/>
    <property type="evidence" value="ECO:0007669"/>
    <property type="project" value="UniProtKB-EC"/>
</dbReference>
<comment type="catalytic activity">
    <reaction evidence="7">
        <text>riboflavin + ATP = FMN + ADP + H(+)</text>
        <dbReference type="Rhea" id="RHEA:14357"/>
        <dbReference type="ChEBI" id="CHEBI:15378"/>
        <dbReference type="ChEBI" id="CHEBI:30616"/>
        <dbReference type="ChEBI" id="CHEBI:57986"/>
        <dbReference type="ChEBI" id="CHEBI:58210"/>
        <dbReference type="ChEBI" id="CHEBI:456216"/>
        <dbReference type="EC" id="2.7.1.26"/>
    </reaction>
</comment>
<proteinExistence type="predicted"/>
<keyword evidence="6" id="KW-0067">ATP-binding</keyword>
<evidence type="ECO:0000256" key="4">
    <source>
        <dbReference type="ARBA" id="ARBA00022679"/>
    </source>
</evidence>
<evidence type="ECO:0000256" key="6">
    <source>
        <dbReference type="ARBA" id="ARBA00022840"/>
    </source>
</evidence>
<keyword evidence="2" id="KW-0285">Flavoprotein</keyword>
<dbReference type="InterPro" id="IPR023468">
    <property type="entry name" value="Riboflavin_kinase"/>
</dbReference>
<dbReference type="AlphaFoldDB" id="A0A372LGN1"/>
<evidence type="ECO:0000256" key="1">
    <source>
        <dbReference type="ARBA" id="ARBA00012105"/>
    </source>
</evidence>
<gene>
    <name evidence="9" type="ORF">D0466_04055</name>
</gene>
<dbReference type="EMBL" id="QVTD01000003">
    <property type="protein sequence ID" value="RFU65092.1"/>
    <property type="molecule type" value="Genomic_DNA"/>
</dbReference>
<keyword evidence="5" id="KW-0547">Nucleotide-binding</keyword>
<dbReference type="Gene3D" id="2.40.30.30">
    <property type="entry name" value="Riboflavin kinase-like"/>
    <property type="match status" value="1"/>
</dbReference>
<dbReference type="SUPFAM" id="SSF82114">
    <property type="entry name" value="Riboflavin kinase-like"/>
    <property type="match status" value="1"/>
</dbReference>
<accession>A0A372LGN1</accession>
<dbReference type="PANTHER" id="PTHR22749">
    <property type="entry name" value="RIBOFLAVIN KINASE/FMN ADENYLYLTRANSFERASE"/>
    <property type="match status" value="1"/>
</dbReference>
<dbReference type="InterPro" id="IPR023465">
    <property type="entry name" value="Riboflavin_kinase_dom_sf"/>
</dbReference>
<name>A0A372LGN1_9BACI</name>
<dbReference type="SMART" id="SM00904">
    <property type="entry name" value="Flavokinase"/>
    <property type="match status" value="1"/>
</dbReference>
<keyword evidence="4" id="KW-0808">Transferase</keyword>
<keyword evidence="10" id="KW-1185">Reference proteome</keyword>
<dbReference type="GO" id="GO:0009231">
    <property type="term" value="P:riboflavin biosynthetic process"/>
    <property type="evidence" value="ECO:0007669"/>
    <property type="project" value="InterPro"/>
</dbReference>
<dbReference type="EC" id="2.7.1.26" evidence="1"/>
<dbReference type="InterPro" id="IPR015865">
    <property type="entry name" value="Riboflavin_kinase_bac/euk"/>
</dbReference>
<protein>
    <recommendedName>
        <fullName evidence="1">riboflavin kinase</fullName>
        <ecNumber evidence="1">2.7.1.26</ecNumber>
    </recommendedName>
</protein>
<dbReference type="PANTHER" id="PTHR22749:SF6">
    <property type="entry name" value="RIBOFLAVIN KINASE"/>
    <property type="match status" value="1"/>
</dbReference>
<evidence type="ECO:0000313" key="9">
    <source>
        <dbReference type="EMBL" id="RFU65092.1"/>
    </source>
</evidence>
<reference evidence="9 10" key="1">
    <citation type="submission" date="2018-08" db="EMBL/GenBank/DDBJ databases">
        <title>Bacillus chawlae sp. nov., Bacillus glennii sp. nov., and Bacillus saganii sp. nov. Isolated from the Vehicle Assembly Building at Kennedy Space Center where the Viking Spacecraft were Assembled.</title>
        <authorList>
            <person name="Seuylemezian A."/>
            <person name="Vaishampayan P."/>
        </authorList>
    </citation>
    <scope>NUCLEOTIDE SEQUENCE [LARGE SCALE GENOMIC DNA]</scope>
    <source>
        <strain evidence="9 10">V44-8</strain>
    </source>
</reference>
<evidence type="ECO:0000256" key="5">
    <source>
        <dbReference type="ARBA" id="ARBA00022741"/>
    </source>
</evidence>
<dbReference type="GO" id="GO:0009398">
    <property type="term" value="P:FMN biosynthetic process"/>
    <property type="evidence" value="ECO:0007669"/>
    <property type="project" value="TreeGrafter"/>
</dbReference>
<keyword evidence="3" id="KW-0288">FMN</keyword>
<evidence type="ECO:0000259" key="8">
    <source>
        <dbReference type="SMART" id="SM00904"/>
    </source>
</evidence>
<evidence type="ECO:0000256" key="7">
    <source>
        <dbReference type="ARBA" id="ARBA00047880"/>
    </source>
</evidence>
<dbReference type="Pfam" id="PF01687">
    <property type="entry name" value="Flavokinase"/>
    <property type="match status" value="1"/>
</dbReference>
<sequence>MITGEVIRGKQIGRTIGFPTANIFVNTEQPSLTKGVYGVKVWHKQVQYDGIMNVGVRPTINKTDFQVHYEVHIFNFHQTIYGEELKIDDLFFIREETSFDSIDQLVSQIKKDIEFVRKRLMVES</sequence>
<dbReference type="GO" id="GO:0005524">
    <property type="term" value="F:ATP binding"/>
    <property type="evidence" value="ECO:0007669"/>
    <property type="project" value="UniProtKB-KW"/>
</dbReference>
<dbReference type="RefSeq" id="WP_117321268.1">
    <property type="nucleotide sequence ID" value="NZ_QVTD01000003.1"/>
</dbReference>
<evidence type="ECO:0000313" key="10">
    <source>
        <dbReference type="Proteomes" id="UP000262939"/>
    </source>
</evidence>
<dbReference type="Proteomes" id="UP000262939">
    <property type="component" value="Unassembled WGS sequence"/>
</dbReference>